<protein>
    <recommendedName>
        <fullName evidence="3">acid phosphatase</fullName>
        <ecNumber evidence="3">3.1.3.2</ecNumber>
    </recommendedName>
</protein>
<feature type="transmembrane region" description="Helical" evidence="9">
    <location>
        <begin position="30"/>
        <end position="49"/>
    </location>
</feature>
<dbReference type="Gene3D" id="3.40.50.1240">
    <property type="entry name" value="Phosphoglycerate mutase-like"/>
    <property type="match status" value="1"/>
</dbReference>
<keyword evidence="7" id="KW-0325">Glycoprotein</keyword>
<sequence length="401" mass="47009">MEYDNDENTWRRPSEPKVQRSKCHQIPKRSTTLAVVVLGLAVLSCLLGYCVLSETLPYESKTLRLVIIFFRHGARNPTHSYKSDPFKNYQWPDGFGSLTNLGKLQLYELGKKYRSYYANFINEEYYEKDIYVRSSDKSRCMMSAYTFLAGLFPPTERQMWHPEIPWQPIPVHSLPRELDNIVAGTKPCKIWKAMYEELLAEKNSDPKFTELFDYLSKHTNQSMHSVLDVDFLYSTLLTEQEAGLKLPEWTKNVFPNKMRMPFMLSLALLSYNETLQRFKVGPLLKEIKSSFEESVRHANEEHSLMLYSGHDINVVGLWRTLGYTELLEPEYGASVVLELHEDVEQSTYFVKVFYRNNTKVEVPMEIKLPFCDDPCPYDMFVKYIDSFIPEDWERECQNTDD</sequence>
<comment type="catalytic activity">
    <reaction evidence="1">
        <text>a phosphate monoester + H2O = an alcohol + phosphate</text>
        <dbReference type="Rhea" id="RHEA:15017"/>
        <dbReference type="ChEBI" id="CHEBI:15377"/>
        <dbReference type="ChEBI" id="CHEBI:30879"/>
        <dbReference type="ChEBI" id="CHEBI:43474"/>
        <dbReference type="ChEBI" id="CHEBI:67140"/>
        <dbReference type="EC" id="3.1.3.2"/>
    </reaction>
</comment>
<proteinExistence type="inferred from homology"/>
<keyword evidence="9" id="KW-0472">Membrane</keyword>
<name>A0A9N9N4P1_9NEOP</name>
<evidence type="ECO:0000256" key="3">
    <source>
        <dbReference type="ARBA" id="ARBA00012646"/>
    </source>
</evidence>
<dbReference type="CDD" id="cd07061">
    <property type="entry name" value="HP_HAP_like"/>
    <property type="match status" value="1"/>
</dbReference>
<keyword evidence="6" id="KW-1015">Disulfide bond</keyword>
<dbReference type="EC" id="3.1.3.2" evidence="3"/>
<evidence type="ECO:0000256" key="1">
    <source>
        <dbReference type="ARBA" id="ARBA00000032"/>
    </source>
</evidence>
<dbReference type="PANTHER" id="PTHR11567:SF211">
    <property type="entry name" value="PROSTATIC ACID PHOSPHATASE"/>
    <property type="match status" value="1"/>
</dbReference>
<evidence type="ECO:0000256" key="9">
    <source>
        <dbReference type="SAM" id="Phobius"/>
    </source>
</evidence>
<dbReference type="Pfam" id="PF00328">
    <property type="entry name" value="His_Phos_2"/>
    <property type="match status" value="1"/>
</dbReference>
<accession>A0A9N9N4P1</accession>
<keyword evidence="9" id="KW-0812">Transmembrane</keyword>
<dbReference type="Proteomes" id="UP001153714">
    <property type="component" value="Chromosome 10"/>
</dbReference>
<reference evidence="10" key="2">
    <citation type="submission" date="2022-10" db="EMBL/GenBank/DDBJ databases">
        <authorList>
            <consortium name="ENA_rothamsted_submissions"/>
            <consortium name="culmorum"/>
            <person name="King R."/>
        </authorList>
    </citation>
    <scope>NUCLEOTIDE SEQUENCE</scope>
</reference>
<evidence type="ECO:0000313" key="10">
    <source>
        <dbReference type="EMBL" id="CAG9782801.1"/>
    </source>
</evidence>
<keyword evidence="11" id="KW-1185">Reference proteome</keyword>
<gene>
    <name evidence="10" type="ORF">DIATSA_LOCUS1036</name>
</gene>
<keyword evidence="4" id="KW-0732">Signal</keyword>
<dbReference type="InterPro" id="IPR050645">
    <property type="entry name" value="Histidine_acid_phosphatase"/>
</dbReference>
<evidence type="ECO:0000256" key="6">
    <source>
        <dbReference type="ARBA" id="ARBA00023157"/>
    </source>
</evidence>
<feature type="region of interest" description="Disordered" evidence="8">
    <location>
        <begin position="1"/>
        <end position="22"/>
    </location>
</feature>
<dbReference type="InterPro" id="IPR029033">
    <property type="entry name" value="His_PPase_superfam"/>
</dbReference>
<dbReference type="OrthoDB" id="258392at2759"/>
<dbReference type="GO" id="GO:0003993">
    <property type="term" value="F:acid phosphatase activity"/>
    <property type="evidence" value="ECO:0007669"/>
    <property type="project" value="UniProtKB-EC"/>
</dbReference>
<keyword evidence="5" id="KW-0378">Hydrolase</keyword>
<evidence type="ECO:0000256" key="7">
    <source>
        <dbReference type="ARBA" id="ARBA00023180"/>
    </source>
</evidence>
<evidence type="ECO:0000256" key="5">
    <source>
        <dbReference type="ARBA" id="ARBA00022801"/>
    </source>
</evidence>
<dbReference type="AlphaFoldDB" id="A0A9N9N4P1"/>
<dbReference type="PANTHER" id="PTHR11567">
    <property type="entry name" value="ACID PHOSPHATASE-RELATED"/>
    <property type="match status" value="1"/>
</dbReference>
<evidence type="ECO:0000313" key="11">
    <source>
        <dbReference type="Proteomes" id="UP001153714"/>
    </source>
</evidence>
<feature type="compositionally biased region" description="Basic and acidic residues" evidence="8">
    <location>
        <begin position="8"/>
        <end position="18"/>
    </location>
</feature>
<dbReference type="SUPFAM" id="SSF53254">
    <property type="entry name" value="Phosphoglycerate mutase-like"/>
    <property type="match status" value="1"/>
</dbReference>
<organism evidence="10 11">
    <name type="scientific">Diatraea saccharalis</name>
    <name type="common">sugarcane borer</name>
    <dbReference type="NCBI Taxonomy" id="40085"/>
    <lineage>
        <taxon>Eukaryota</taxon>
        <taxon>Metazoa</taxon>
        <taxon>Ecdysozoa</taxon>
        <taxon>Arthropoda</taxon>
        <taxon>Hexapoda</taxon>
        <taxon>Insecta</taxon>
        <taxon>Pterygota</taxon>
        <taxon>Neoptera</taxon>
        <taxon>Endopterygota</taxon>
        <taxon>Lepidoptera</taxon>
        <taxon>Glossata</taxon>
        <taxon>Ditrysia</taxon>
        <taxon>Pyraloidea</taxon>
        <taxon>Crambidae</taxon>
        <taxon>Crambinae</taxon>
        <taxon>Diatraea</taxon>
    </lineage>
</organism>
<dbReference type="EMBL" id="OU893341">
    <property type="protein sequence ID" value="CAG9782801.1"/>
    <property type="molecule type" value="Genomic_DNA"/>
</dbReference>
<keyword evidence="9" id="KW-1133">Transmembrane helix</keyword>
<comment type="similarity">
    <text evidence="2">Belongs to the histidine acid phosphatase family.</text>
</comment>
<reference evidence="10" key="1">
    <citation type="submission" date="2021-12" db="EMBL/GenBank/DDBJ databases">
        <authorList>
            <person name="King R."/>
        </authorList>
    </citation>
    <scope>NUCLEOTIDE SEQUENCE</scope>
</reference>
<evidence type="ECO:0000256" key="4">
    <source>
        <dbReference type="ARBA" id="ARBA00022729"/>
    </source>
</evidence>
<evidence type="ECO:0000256" key="8">
    <source>
        <dbReference type="SAM" id="MobiDB-lite"/>
    </source>
</evidence>
<evidence type="ECO:0000256" key="2">
    <source>
        <dbReference type="ARBA" id="ARBA00005375"/>
    </source>
</evidence>
<dbReference type="InterPro" id="IPR000560">
    <property type="entry name" value="His_Pase_clade-2"/>
</dbReference>